<comment type="caution">
    <text evidence="1">The sequence shown here is derived from an EMBL/GenBank/DDBJ whole genome shotgun (WGS) entry which is preliminary data.</text>
</comment>
<dbReference type="EMBL" id="CAKMMF010000059">
    <property type="protein sequence ID" value="CAH1226122.1"/>
    <property type="molecule type" value="Genomic_DNA"/>
</dbReference>
<organism evidence="1 2">
    <name type="scientific">Paenibacillus plantiphilus</name>
    <dbReference type="NCBI Taxonomy" id="2905650"/>
    <lineage>
        <taxon>Bacteria</taxon>
        <taxon>Bacillati</taxon>
        <taxon>Bacillota</taxon>
        <taxon>Bacilli</taxon>
        <taxon>Bacillales</taxon>
        <taxon>Paenibacillaceae</taxon>
        <taxon>Paenibacillus</taxon>
    </lineage>
</organism>
<reference evidence="1" key="1">
    <citation type="submission" date="2022-01" db="EMBL/GenBank/DDBJ databases">
        <authorList>
            <person name="Criscuolo A."/>
        </authorList>
    </citation>
    <scope>NUCLEOTIDE SEQUENCE</scope>
    <source>
        <strain evidence="1">CIP111893</strain>
    </source>
</reference>
<keyword evidence="2" id="KW-1185">Reference proteome</keyword>
<accession>A0ABM9CWH7</accession>
<evidence type="ECO:0000313" key="1">
    <source>
        <dbReference type="EMBL" id="CAH1226122.1"/>
    </source>
</evidence>
<protein>
    <submittedName>
        <fullName evidence="1">Uncharacterized protein</fullName>
    </submittedName>
</protein>
<dbReference type="Proteomes" id="UP000838686">
    <property type="component" value="Unassembled WGS sequence"/>
</dbReference>
<proteinExistence type="predicted"/>
<name>A0ABM9CWH7_9BACL</name>
<gene>
    <name evidence="1" type="ORF">PAECIP111893_05323</name>
</gene>
<sequence>MEPIKVMLNKSVTTTIFNMLSFFMIQSPLQSLHMLTNCRTPHHIVQIGFPRHNPSAPYFQYPPLSARVQCRD</sequence>
<evidence type="ECO:0000313" key="2">
    <source>
        <dbReference type="Proteomes" id="UP000838686"/>
    </source>
</evidence>